<name>A0AAW1VF26_9CUCU</name>
<sequence>MLTNLISFSDLKNIIGILEVNSTVMQLNTAYLRIIIPFLENSCKFYYNEIPDWHSTPNVSDTLEVAYLTRDIKFSSYIARRGSTSILAESMFLSNLSKSIFDVDRLYPR</sequence>
<accession>A0AAW1VF26</accession>
<gene>
    <name evidence="1" type="ORF">WA026_019774</name>
</gene>
<keyword evidence="2" id="KW-1185">Reference proteome</keyword>
<proteinExistence type="predicted"/>
<comment type="caution">
    <text evidence="1">The sequence shown here is derived from an EMBL/GenBank/DDBJ whole genome shotgun (WGS) entry which is preliminary data.</text>
</comment>
<dbReference type="EMBL" id="JARQZJ010000134">
    <property type="protein sequence ID" value="KAK9892318.1"/>
    <property type="molecule type" value="Genomic_DNA"/>
</dbReference>
<evidence type="ECO:0000313" key="2">
    <source>
        <dbReference type="Proteomes" id="UP001431783"/>
    </source>
</evidence>
<protein>
    <submittedName>
        <fullName evidence="1">Uncharacterized protein</fullName>
    </submittedName>
</protein>
<organism evidence="1 2">
    <name type="scientific">Henosepilachna vigintioctopunctata</name>
    <dbReference type="NCBI Taxonomy" id="420089"/>
    <lineage>
        <taxon>Eukaryota</taxon>
        <taxon>Metazoa</taxon>
        <taxon>Ecdysozoa</taxon>
        <taxon>Arthropoda</taxon>
        <taxon>Hexapoda</taxon>
        <taxon>Insecta</taxon>
        <taxon>Pterygota</taxon>
        <taxon>Neoptera</taxon>
        <taxon>Endopterygota</taxon>
        <taxon>Coleoptera</taxon>
        <taxon>Polyphaga</taxon>
        <taxon>Cucujiformia</taxon>
        <taxon>Coccinelloidea</taxon>
        <taxon>Coccinellidae</taxon>
        <taxon>Epilachninae</taxon>
        <taxon>Epilachnini</taxon>
        <taxon>Henosepilachna</taxon>
    </lineage>
</organism>
<evidence type="ECO:0000313" key="1">
    <source>
        <dbReference type="EMBL" id="KAK9892318.1"/>
    </source>
</evidence>
<dbReference type="Proteomes" id="UP001431783">
    <property type="component" value="Unassembled WGS sequence"/>
</dbReference>
<dbReference type="AlphaFoldDB" id="A0AAW1VF26"/>
<reference evidence="1 2" key="1">
    <citation type="submission" date="2023-03" db="EMBL/GenBank/DDBJ databases">
        <title>Genome insight into feeding habits of ladybird beetles.</title>
        <authorList>
            <person name="Li H.-S."/>
            <person name="Huang Y.-H."/>
            <person name="Pang H."/>
        </authorList>
    </citation>
    <scope>NUCLEOTIDE SEQUENCE [LARGE SCALE GENOMIC DNA]</scope>
    <source>
        <strain evidence="1">SYSU_2023b</strain>
        <tissue evidence="1">Whole body</tissue>
    </source>
</reference>